<dbReference type="InterPro" id="IPR013324">
    <property type="entry name" value="RNA_pol_sigma_r3/r4-like"/>
</dbReference>
<feature type="domain" description="DUF6362" evidence="1">
    <location>
        <begin position="21"/>
        <end position="118"/>
    </location>
</feature>
<dbReference type="SUPFAM" id="SSF88659">
    <property type="entry name" value="Sigma3 and sigma4 domains of RNA polymerase sigma factors"/>
    <property type="match status" value="1"/>
</dbReference>
<evidence type="ECO:0000259" key="1">
    <source>
        <dbReference type="Pfam" id="PF19889"/>
    </source>
</evidence>
<dbReference type="EMBL" id="AP022853">
    <property type="protein sequence ID" value="BCB28264.1"/>
    <property type="molecule type" value="Genomic_DNA"/>
</dbReference>
<gene>
    <name evidence="2" type="ORF">SKTS_31500</name>
</gene>
<keyword evidence="3" id="KW-1185">Reference proteome</keyword>
<sequence length="132" mass="16161">MTEWTLEDVAARFSEAAETGRRLPPVRVQGYFSVWPAFARKEWEGFTDKDYEYRPLPPSPEAIDRMLEAMRWVQWLEEEQRHLIWMRAKQYEWRVICRRFGCERTTAWRRWQRALQIVAERLNEQSHRAVVF</sequence>
<dbReference type="Proteomes" id="UP000502260">
    <property type="component" value="Chromosome"/>
</dbReference>
<evidence type="ECO:0000313" key="3">
    <source>
        <dbReference type="Proteomes" id="UP000502260"/>
    </source>
</evidence>
<dbReference type="Pfam" id="PF19889">
    <property type="entry name" value="DUF6362"/>
    <property type="match status" value="1"/>
</dbReference>
<protein>
    <recommendedName>
        <fullName evidence="1">DUF6362 domain-containing protein</fullName>
    </recommendedName>
</protein>
<dbReference type="KEGG" id="slac:SKTS_31500"/>
<proteinExistence type="predicted"/>
<name>A0A6F8VF08_9PROT</name>
<organism evidence="2 3">
    <name type="scientific">Sulfurimicrobium lacus</name>
    <dbReference type="NCBI Taxonomy" id="2715678"/>
    <lineage>
        <taxon>Bacteria</taxon>
        <taxon>Pseudomonadati</taxon>
        <taxon>Pseudomonadota</taxon>
        <taxon>Betaproteobacteria</taxon>
        <taxon>Nitrosomonadales</taxon>
        <taxon>Sulfuricellaceae</taxon>
        <taxon>Sulfurimicrobium</taxon>
    </lineage>
</organism>
<dbReference type="InterPro" id="IPR045942">
    <property type="entry name" value="DUF6362"/>
</dbReference>
<evidence type="ECO:0000313" key="2">
    <source>
        <dbReference type="EMBL" id="BCB28264.1"/>
    </source>
</evidence>
<dbReference type="RefSeq" id="WP_173067345.1">
    <property type="nucleotide sequence ID" value="NZ_AP022853.1"/>
</dbReference>
<reference evidence="3" key="1">
    <citation type="submission" date="2020-03" db="EMBL/GenBank/DDBJ databases">
        <title>Complete genome sequence of sulfur-oxidizing bacterium skT11.</title>
        <authorList>
            <person name="Kanda M."/>
            <person name="Kojima H."/>
            <person name="Fukui M."/>
        </authorList>
    </citation>
    <scope>NUCLEOTIDE SEQUENCE [LARGE SCALE GENOMIC DNA]</scope>
    <source>
        <strain evidence="3">skT11</strain>
    </source>
</reference>
<accession>A0A6F8VF08</accession>
<dbReference type="AlphaFoldDB" id="A0A6F8VF08"/>